<reference evidence="1 2" key="1">
    <citation type="submission" date="2013-06" db="EMBL/GenBank/DDBJ databases">
        <authorList>
            <person name="Weinstock G."/>
            <person name="Sodergren E."/>
            <person name="Clifton S."/>
            <person name="Fulton L."/>
            <person name="Fulton B."/>
            <person name="Courtney L."/>
            <person name="Fronick C."/>
            <person name="Harrison M."/>
            <person name="Strong C."/>
            <person name="Farmer C."/>
            <person name="Delahaunty K."/>
            <person name="Markovic C."/>
            <person name="Hall O."/>
            <person name="Minx P."/>
            <person name="Tomlinson C."/>
            <person name="Mitreva M."/>
            <person name="Nelson J."/>
            <person name="Hou S."/>
            <person name="Wollam A."/>
            <person name="Pepin K.H."/>
            <person name="Johnson M."/>
            <person name="Bhonagiri V."/>
            <person name="Nash W.E."/>
            <person name="Warren W."/>
            <person name="Chinwalla A."/>
            <person name="Mardis E.R."/>
            <person name="Wilson R.K."/>
        </authorList>
    </citation>
    <scope>NUCLEOTIDE SEQUENCE [LARGE SCALE GENOMIC DNA]</scope>
    <source>
        <strain evidence="1 2">ATCC 51271</strain>
    </source>
</reference>
<dbReference type="HOGENOM" id="CLU_2841737_0_0_9"/>
<protein>
    <submittedName>
        <fullName evidence="1">Uncharacterized protein</fullName>
    </submittedName>
</protein>
<name>V2XKZ3_9FIRM</name>
<dbReference type="STRING" id="592026.GCWU0000282_001719"/>
<dbReference type="Proteomes" id="UP000018227">
    <property type="component" value="Unassembled WGS sequence"/>
</dbReference>
<proteinExistence type="predicted"/>
<accession>V2XKZ3</accession>
<sequence length="65" mass="7870">MVSIFLFNRKFFNNFLLKKISQWDEKLAAVKLILRYNLHVKCVKAHTFCRFDYLLGKDIYKNTPK</sequence>
<gene>
    <name evidence="1" type="ORF">GCWU0000282_001719</name>
</gene>
<dbReference type="AlphaFoldDB" id="V2XKZ3"/>
<evidence type="ECO:0000313" key="2">
    <source>
        <dbReference type="Proteomes" id="UP000018227"/>
    </source>
</evidence>
<organism evidence="1 2">
    <name type="scientific">Catonella morbi ATCC 51271</name>
    <dbReference type="NCBI Taxonomy" id="592026"/>
    <lineage>
        <taxon>Bacteria</taxon>
        <taxon>Bacillati</taxon>
        <taxon>Bacillota</taxon>
        <taxon>Clostridia</taxon>
        <taxon>Lachnospirales</taxon>
        <taxon>Lachnospiraceae</taxon>
        <taxon>Catonella</taxon>
    </lineage>
</organism>
<comment type="caution">
    <text evidence="1">The sequence shown here is derived from an EMBL/GenBank/DDBJ whole genome shotgun (WGS) entry which is preliminary data.</text>
</comment>
<evidence type="ECO:0000313" key="1">
    <source>
        <dbReference type="EMBL" id="ESL02849.1"/>
    </source>
</evidence>
<keyword evidence="2" id="KW-1185">Reference proteome</keyword>
<dbReference type="EMBL" id="ACIL03000013">
    <property type="protein sequence ID" value="ESL02849.1"/>
    <property type="molecule type" value="Genomic_DNA"/>
</dbReference>